<dbReference type="KEGG" id="ngr:NAEGRDRAFT_62028"/>
<keyword evidence="1" id="KW-0175">Coiled coil</keyword>
<dbReference type="OMA" id="PPIKQDK"/>
<feature type="coiled-coil region" evidence="1">
    <location>
        <begin position="325"/>
        <end position="352"/>
    </location>
</feature>
<dbReference type="RefSeq" id="XP_002682947.1">
    <property type="nucleotide sequence ID" value="XM_002682901.1"/>
</dbReference>
<dbReference type="InParanoid" id="D2UZQ9"/>
<dbReference type="VEuPathDB" id="AmoebaDB:NAEGRDRAFT_62028"/>
<keyword evidence="4" id="KW-1185">Reference proteome</keyword>
<dbReference type="OrthoDB" id="10412881at2759"/>
<feature type="coiled-coil region" evidence="1">
    <location>
        <begin position="425"/>
        <end position="452"/>
    </location>
</feature>
<sequence length="715" mass="81436">MKRKGNPRKTFTASSIHLSSPPIKQDKKRIRRVSFSTKNPEVQVFEPAKSPTQFRKKSLNKNLFDGDDENVTMDFTDYVNDNGMVYEDQTMEFTTIINGNVSIIDDSTKKSQPSTSTASSLIVSSSNGGQNSKQPSSHKPSFNLLQMTSSQTVSSTHHEEYDPTPAPAIPDASFLFGYDDDDEDGDVNFSLMDRSISQPISNNNSQINDSLLAIVPASSTFAANSITSVPTTKNNSILMTSNADIVMPDYFSIFKNLSNSILMDADEVDENAKYTLSDFWSHLSIRFLTTITDRKSIIPQSRKSLNINLPSEEIISKYTTAKISNESLQKVVTQTRKKIEVMEKEILDKEDAFKYNEPKIIRSVMTRPKNLDIQNNVRYSIQTAKTGATIEKLKIKSELQNVQQDLLNKDILKLDDQIKYVDQYIQHYEYLLQNLQSEVAQQREKKIMEKKKTEIIVQPQTIKSDRVIPTTTTTTREVKPSSIIISSEKSSNEIKFRKRRSTQRFTISAQDLLISHPNLLNLFKTKFVPFTVDRKHSTLHFSFPYESKKLGVNIKFHPKDFTINNISITPPAFVLSKGYDEVENNLFKLIECHIVNVVKKYNHNAYLPTIVPTMSSLIQFMSLFVKEIKILRSKSNPKRIINITKCKLNEDEKEEFESLSLNIRQTIISSNNSIHQEGYDIDISCVDSSIHLTINNGNSTKQFNYDCNLLEHINV</sequence>
<accession>D2UZQ9</accession>
<protein>
    <submittedName>
        <fullName evidence="3">Predicted protein</fullName>
    </submittedName>
</protein>
<evidence type="ECO:0000313" key="3">
    <source>
        <dbReference type="EMBL" id="EFC50203.1"/>
    </source>
</evidence>
<dbReference type="GeneID" id="8859557"/>
<evidence type="ECO:0000256" key="1">
    <source>
        <dbReference type="SAM" id="Coils"/>
    </source>
</evidence>
<reference evidence="3 4" key="1">
    <citation type="journal article" date="2010" name="Cell">
        <title>The genome of Naegleria gruberi illuminates early eukaryotic versatility.</title>
        <authorList>
            <person name="Fritz-Laylin L.K."/>
            <person name="Prochnik S.E."/>
            <person name="Ginger M.L."/>
            <person name="Dacks J.B."/>
            <person name="Carpenter M.L."/>
            <person name="Field M.C."/>
            <person name="Kuo A."/>
            <person name="Paredez A."/>
            <person name="Chapman J."/>
            <person name="Pham J."/>
            <person name="Shu S."/>
            <person name="Neupane R."/>
            <person name="Cipriano M."/>
            <person name="Mancuso J."/>
            <person name="Tu H."/>
            <person name="Salamov A."/>
            <person name="Lindquist E."/>
            <person name="Shapiro H."/>
            <person name="Lucas S."/>
            <person name="Grigoriev I.V."/>
            <person name="Cande W.Z."/>
            <person name="Fulton C."/>
            <person name="Rokhsar D.S."/>
            <person name="Dawson S.C."/>
        </authorList>
    </citation>
    <scope>NUCLEOTIDE SEQUENCE [LARGE SCALE GENOMIC DNA]</scope>
    <source>
        <strain evidence="3 4">NEG-M</strain>
    </source>
</reference>
<dbReference type="AlphaFoldDB" id="D2UZQ9"/>
<evidence type="ECO:0000256" key="2">
    <source>
        <dbReference type="SAM" id="MobiDB-lite"/>
    </source>
</evidence>
<proteinExistence type="predicted"/>
<organism evidence="4">
    <name type="scientific">Naegleria gruberi</name>
    <name type="common">Amoeba</name>
    <dbReference type="NCBI Taxonomy" id="5762"/>
    <lineage>
        <taxon>Eukaryota</taxon>
        <taxon>Discoba</taxon>
        <taxon>Heterolobosea</taxon>
        <taxon>Tetramitia</taxon>
        <taxon>Eutetramitia</taxon>
        <taxon>Vahlkampfiidae</taxon>
        <taxon>Naegleria</taxon>
    </lineage>
</organism>
<gene>
    <name evidence="3" type="ORF">NAEGRDRAFT_62028</name>
</gene>
<name>D2UZQ9_NAEGR</name>
<feature type="compositionally biased region" description="Low complexity" evidence="2">
    <location>
        <begin position="114"/>
        <end position="126"/>
    </location>
</feature>
<evidence type="ECO:0000313" key="4">
    <source>
        <dbReference type="Proteomes" id="UP000006671"/>
    </source>
</evidence>
<dbReference type="EMBL" id="GG738846">
    <property type="protein sequence ID" value="EFC50203.1"/>
    <property type="molecule type" value="Genomic_DNA"/>
</dbReference>
<feature type="compositionally biased region" description="Polar residues" evidence="2">
    <location>
        <begin position="127"/>
        <end position="142"/>
    </location>
</feature>
<dbReference type="Proteomes" id="UP000006671">
    <property type="component" value="Unassembled WGS sequence"/>
</dbReference>
<feature type="region of interest" description="Disordered" evidence="2">
    <location>
        <begin position="105"/>
        <end position="142"/>
    </location>
</feature>
<feature type="region of interest" description="Disordered" evidence="2">
    <location>
        <begin position="1"/>
        <end position="29"/>
    </location>
</feature>
<feature type="compositionally biased region" description="Polar residues" evidence="2">
    <location>
        <begin position="9"/>
        <end position="18"/>
    </location>
</feature>